<accession>A0A8T7M8A0</accession>
<dbReference type="Proteomes" id="UP001431572">
    <property type="component" value="Chromosome 2"/>
</dbReference>
<dbReference type="InterPro" id="IPR010869">
    <property type="entry name" value="DUF1501"/>
</dbReference>
<reference evidence="2" key="2">
    <citation type="journal article" date="2024" name="Nature">
        <title>Anoxygenic phototroph of the Chloroflexota uses a type I reaction centre.</title>
        <authorList>
            <person name="Tsuji J.M."/>
            <person name="Shaw N.A."/>
            <person name="Nagashima S."/>
            <person name="Venkiteswaran J.J."/>
            <person name="Schiff S.L."/>
            <person name="Watanabe T."/>
            <person name="Fukui M."/>
            <person name="Hanada S."/>
            <person name="Tank M."/>
            <person name="Neufeld J.D."/>
        </authorList>
    </citation>
    <scope>NUCLEOTIDE SEQUENCE</scope>
    <source>
        <strain evidence="2">L227-S17</strain>
    </source>
</reference>
<dbReference type="EMBL" id="JACATZ010000003">
    <property type="protein sequence ID" value="NWJ48256.1"/>
    <property type="molecule type" value="Genomic_DNA"/>
</dbReference>
<dbReference type="PANTHER" id="PTHR43737:SF1">
    <property type="entry name" value="DUF1501 DOMAIN-CONTAINING PROTEIN"/>
    <property type="match status" value="1"/>
</dbReference>
<keyword evidence="4" id="KW-1185">Reference proteome</keyword>
<gene>
    <name evidence="1" type="ORF">HXX08_20565</name>
    <name evidence="2" type="ORF">OZ401_003796</name>
</gene>
<evidence type="ECO:0000313" key="2">
    <source>
        <dbReference type="EMBL" id="WJW68192.1"/>
    </source>
</evidence>
<dbReference type="AlphaFoldDB" id="A0A8T7M8A0"/>
<dbReference type="Proteomes" id="UP000521676">
    <property type="component" value="Unassembled WGS sequence"/>
</dbReference>
<organism evidence="1 3">
    <name type="scientific">Candidatus Chlorohelix allophototropha</name>
    <dbReference type="NCBI Taxonomy" id="3003348"/>
    <lineage>
        <taxon>Bacteria</taxon>
        <taxon>Bacillati</taxon>
        <taxon>Chloroflexota</taxon>
        <taxon>Chloroflexia</taxon>
        <taxon>Candidatus Chloroheliales</taxon>
        <taxon>Candidatus Chloroheliaceae</taxon>
        <taxon>Candidatus Chlorohelix</taxon>
    </lineage>
</organism>
<evidence type="ECO:0000313" key="1">
    <source>
        <dbReference type="EMBL" id="NWJ48256.1"/>
    </source>
</evidence>
<reference evidence="1 3" key="1">
    <citation type="submission" date="2020-06" db="EMBL/GenBank/DDBJ databases">
        <title>Anoxygenic phototrophic Chloroflexota member uses a Type I reaction center.</title>
        <authorList>
            <person name="Tsuji J.M."/>
            <person name="Shaw N.A."/>
            <person name="Nagashima S."/>
            <person name="Venkiteswaran J."/>
            <person name="Schiff S.L."/>
            <person name="Hanada S."/>
            <person name="Tank M."/>
            <person name="Neufeld J.D."/>
        </authorList>
    </citation>
    <scope>NUCLEOTIDE SEQUENCE [LARGE SCALE GENOMIC DNA]</scope>
    <source>
        <strain evidence="1">L227-S17</strain>
    </source>
</reference>
<evidence type="ECO:0000313" key="3">
    <source>
        <dbReference type="Proteomes" id="UP000521676"/>
    </source>
</evidence>
<dbReference type="Pfam" id="PF07394">
    <property type="entry name" value="DUF1501"/>
    <property type="match status" value="1"/>
</dbReference>
<dbReference type="PANTHER" id="PTHR43737">
    <property type="entry name" value="BLL7424 PROTEIN"/>
    <property type="match status" value="1"/>
</dbReference>
<sequence>MINRRNFVKSGGLMTLAGAMAPNFLAKTLHEVNLNSSSALSDKPRSLVVVQLGGGNDGLNTVVPYSDDIYYNLRPTLGIKPDEVLKLNENLGLHPAMKSFKTMWDNGQMALVRGVGYPNPNYSHFRSMEIWQSAQPDKPITNGWLGRYIETLYEQGKKAEADKIGIAIGDAGQGGGGTMAFWTSKTVVLSYNGSDRFNFKADPTTPKDVDSQLAAARKIYSIANSNATADYIRTAALDALNASQQLEKIANNYKPAITYPNNQFANRLKTVATLLNSDYGARIYFVPMESGFDTHFNQATTHERLLGILSDSLEAFYRDLEDHSLSDSVLTMTFSEFGRRVNENGSRGTDHGSAEPLFVMGGKNIIKGGLYGQQPNLSDLDNGNLKSSVDFRSVYSTILKRWINTDPANIVGGAFPLLDFLK</sequence>
<dbReference type="EMBL" id="CP128400">
    <property type="protein sequence ID" value="WJW68192.1"/>
    <property type="molecule type" value="Genomic_DNA"/>
</dbReference>
<dbReference type="RefSeq" id="WP_341470097.1">
    <property type="nucleotide sequence ID" value="NZ_CP128400.1"/>
</dbReference>
<proteinExistence type="predicted"/>
<protein>
    <submittedName>
        <fullName evidence="1">DUF1501 domain-containing protein</fullName>
    </submittedName>
</protein>
<evidence type="ECO:0000313" key="4">
    <source>
        <dbReference type="Proteomes" id="UP001431572"/>
    </source>
</evidence>
<name>A0A8T7M8A0_9CHLR</name>